<dbReference type="AlphaFoldDB" id="A0A916XHS7"/>
<organism evidence="1 2">
    <name type="scientific">Pedobacter quisquiliarum</name>
    <dbReference type="NCBI Taxonomy" id="1834438"/>
    <lineage>
        <taxon>Bacteria</taxon>
        <taxon>Pseudomonadati</taxon>
        <taxon>Bacteroidota</taxon>
        <taxon>Sphingobacteriia</taxon>
        <taxon>Sphingobacteriales</taxon>
        <taxon>Sphingobacteriaceae</taxon>
        <taxon>Pedobacter</taxon>
    </lineage>
</organism>
<accession>A0A916XHS7</accession>
<evidence type="ECO:0000313" key="1">
    <source>
        <dbReference type="EMBL" id="GGC72728.1"/>
    </source>
</evidence>
<sequence>MAATFGDFGVTTIGFGAKLLCPNARFEHKNKQKLKRPNSKDRNTLLWCLLRKFLGFCIFLRLMDEVV</sequence>
<gene>
    <name evidence="1" type="ORF">GCM10011387_27790</name>
</gene>
<keyword evidence="2" id="KW-1185">Reference proteome</keyword>
<dbReference type="Proteomes" id="UP000651668">
    <property type="component" value="Unassembled WGS sequence"/>
</dbReference>
<reference evidence="1" key="1">
    <citation type="journal article" date="2014" name="Int. J. Syst. Evol. Microbiol.">
        <title>Complete genome sequence of Corynebacterium casei LMG S-19264T (=DSM 44701T), isolated from a smear-ripened cheese.</title>
        <authorList>
            <consortium name="US DOE Joint Genome Institute (JGI-PGF)"/>
            <person name="Walter F."/>
            <person name="Albersmeier A."/>
            <person name="Kalinowski J."/>
            <person name="Ruckert C."/>
        </authorList>
    </citation>
    <scope>NUCLEOTIDE SEQUENCE</scope>
    <source>
        <strain evidence="1">CGMCC 1.15343</strain>
    </source>
</reference>
<comment type="caution">
    <text evidence="1">The sequence shown here is derived from an EMBL/GenBank/DDBJ whole genome shotgun (WGS) entry which is preliminary data.</text>
</comment>
<evidence type="ECO:0000313" key="2">
    <source>
        <dbReference type="Proteomes" id="UP000651668"/>
    </source>
</evidence>
<reference evidence="1" key="2">
    <citation type="submission" date="2020-09" db="EMBL/GenBank/DDBJ databases">
        <authorList>
            <person name="Sun Q."/>
            <person name="Zhou Y."/>
        </authorList>
    </citation>
    <scope>NUCLEOTIDE SEQUENCE</scope>
    <source>
        <strain evidence="1">CGMCC 1.15343</strain>
    </source>
</reference>
<dbReference type="EMBL" id="BMIL01000010">
    <property type="protein sequence ID" value="GGC72728.1"/>
    <property type="molecule type" value="Genomic_DNA"/>
</dbReference>
<protein>
    <submittedName>
        <fullName evidence="1">Uncharacterized protein</fullName>
    </submittedName>
</protein>
<proteinExistence type="predicted"/>
<name>A0A916XHS7_9SPHI</name>